<comment type="caution">
    <text evidence="1">The sequence shown here is derived from an EMBL/GenBank/DDBJ whole genome shotgun (WGS) entry which is preliminary data.</text>
</comment>
<organism evidence="1 2">
    <name type="scientific">Clostridium cibarium</name>
    <dbReference type="NCBI Taxonomy" id="2762247"/>
    <lineage>
        <taxon>Bacteria</taxon>
        <taxon>Bacillati</taxon>
        <taxon>Bacillota</taxon>
        <taxon>Clostridia</taxon>
        <taxon>Eubacteriales</taxon>
        <taxon>Clostridiaceae</taxon>
        <taxon>Clostridium</taxon>
    </lineage>
</organism>
<dbReference type="Proteomes" id="UP000627781">
    <property type="component" value="Unassembled WGS sequence"/>
</dbReference>
<dbReference type="RefSeq" id="WP_143318281.1">
    <property type="nucleotide sequence ID" value="NZ_JACSRA010000009.1"/>
</dbReference>
<name>A0ABR8PSM6_9CLOT</name>
<keyword evidence="2" id="KW-1185">Reference proteome</keyword>
<accession>A0ABR8PSM6</accession>
<reference evidence="1 2" key="1">
    <citation type="submission" date="2020-08" db="EMBL/GenBank/DDBJ databases">
        <title>A Genomic Blueprint of the Chicken Gut Microbiome.</title>
        <authorList>
            <person name="Gilroy R."/>
            <person name="Ravi A."/>
            <person name="Getino M."/>
            <person name="Pursley I."/>
            <person name="Horton D.L."/>
            <person name="Alikhan N.-F."/>
            <person name="Baker D."/>
            <person name="Gharbi K."/>
            <person name="Hall N."/>
            <person name="Watson M."/>
            <person name="Adriaenssens E.M."/>
            <person name="Foster-Nyarko E."/>
            <person name="Jarju S."/>
            <person name="Secka A."/>
            <person name="Antonio M."/>
            <person name="Oren A."/>
            <person name="Chaudhuri R."/>
            <person name="La Ragione R.M."/>
            <person name="Hildebrand F."/>
            <person name="Pallen M.J."/>
        </authorList>
    </citation>
    <scope>NUCLEOTIDE SEQUENCE [LARGE SCALE GENOMIC DNA]</scope>
    <source>
        <strain evidence="1 2">Sa3CVN1</strain>
    </source>
</reference>
<evidence type="ECO:0000313" key="1">
    <source>
        <dbReference type="EMBL" id="MBD7911176.1"/>
    </source>
</evidence>
<protein>
    <submittedName>
        <fullName evidence="1">Uncharacterized protein</fullName>
    </submittedName>
</protein>
<evidence type="ECO:0000313" key="2">
    <source>
        <dbReference type="Proteomes" id="UP000627781"/>
    </source>
</evidence>
<gene>
    <name evidence="1" type="ORF">H9661_07390</name>
</gene>
<dbReference type="EMBL" id="JACSRA010000009">
    <property type="protein sequence ID" value="MBD7911176.1"/>
    <property type="molecule type" value="Genomic_DNA"/>
</dbReference>
<proteinExistence type="predicted"/>
<sequence length="89" mass="10614">MINEFKELVKPTVENPIRYTERATRDVRRAHFTEEMLKQVILNPKKIDKCGKNIFIVYGEKTAKMKIEIVENANLLIHWFEYNKVPFFG</sequence>